<keyword evidence="2" id="KW-1185">Reference proteome</keyword>
<organism evidence="1 2">
    <name type="scientific">Lactuca sativa</name>
    <name type="common">Garden lettuce</name>
    <dbReference type="NCBI Taxonomy" id="4236"/>
    <lineage>
        <taxon>Eukaryota</taxon>
        <taxon>Viridiplantae</taxon>
        <taxon>Streptophyta</taxon>
        <taxon>Embryophyta</taxon>
        <taxon>Tracheophyta</taxon>
        <taxon>Spermatophyta</taxon>
        <taxon>Magnoliopsida</taxon>
        <taxon>eudicotyledons</taxon>
        <taxon>Gunneridae</taxon>
        <taxon>Pentapetalae</taxon>
        <taxon>asterids</taxon>
        <taxon>campanulids</taxon>
        <taxon>Asterales</taxon>
        <taxon>Asteraceae</taxon>
        <taxon>Cichorioideae</taxon>
        <taxon>Cichorieae</taxon>
        <taxon>Lactucinae</taxon>
        <taxon>Lactuca</taxon>
    </lineage>
</organism>
<sequence>MHYQSLEKVEVEKKSKVLLELKRKVDDLELHVDERSLSDIEIAIRRESKQKTFELEKMAKMDMVQKSRIKWICDGDENTCFFHNSIKIKNRRCNLMGITVKGQ</sequence>
<gene>
    <name evidence="1" type="ORF">LSAT_V11C700345470</name>
</gene>
<evidence type="ECO:0000313" key="2">
    <source>
        <dbReference type="Proteomes" id="UP000235145"/>
    </source>
</evidence>
<comment type="caution">
    <text evidence="1">The sequence shown here is derived from an EMBL/GenBank/DDBJ whole genome shotgun (WGS) entry which is preliminary data.</text>
</comment>
<dbReference type="Proteomes" id="UP000235145">
    <property type="component" value="Unassembled WGS sequence"/>
</dbReference>
<accession>A0A9R1X3C1</accession>
<proteinExistence type="predicted"/>
<dbReference type="EMBL" id="NBSK02000007">
    <property type="protein sequence ID" value="KAJ0196489.1"/>
    <property type="molecule type" value="Genomic_DNA"/>
</dbReference>
<protein>
    <submittedName>
        <fullName evidence="1">Uncharacterized protein</fullName>
    </submittedName>
</protein>
<reference evidence="1 2" key="1">
    <citation type="journal article" date="2017" name="Nat. Commun.">
        <title>Genome assembly with in vitro proximity ligation data and whole-genome triplication in lettuce.</title>
        <authorList>
            <person name="Reyes-Chin-Wo S."/>
            <person name="Wang Z."/>
            <person name="Yang X."/>
            <person name="Kozik A."/>
            <person name="Arikit S."/>
            <person name="Song C."/>
            <person name="Xia L."/>
            <person name="Froenicke L."/>
            <person name="Lavelle D.O."/>
            <person name="Truco M.J."/>
            <person name="Xia R."/>
            <person name="Zhu S."/>
            <person name="Xu C."/>
            <person name="Xu H."/>
            <person name="Xu X."/>
            <person name="Cox K."/>
            <person name="Korf I."/>
            <person name="Meyers B.C."/>
            <person name="Michelmore R.W."/>
        </authorList>
    </citation>
    <scope>NUCLEOTIDE SEQUENCE [LARGE SCALE GENOMIC DNA]</scope>
    <source>
        <strain evidence="2">cv. Salinas</strain>
        <tissue evidence="1">Seedlings</tissue>
    </source>
</reference>
<evidence type="ECO:0000313" key="1">
    <source>
        <dbReference type="EMBL" id="KAJ0196489.1"/>
    </source>
</evidence>
<dbReference type="AlphaFoldDB" id="A0A9R1X3C1"/>
<name>A0A9R1X3C1_LACSA</name>